<keyword evidence="3" id="KW-0597">Phosphoprotein</keyword>
<dbReference type="FunFam" id="3.30.300.30:FF:000012">
    <property type="entry name" value="D-alanine--D-alanyl carrier protein ligase"/>
    <property type="match status" value="1"/>
</dbReference>
<dbReference type="InterPro" id="IPR025110">
    <property type="entry name" value="AMP-bd_C"/>
</dbReference>
<keyword evidence="5" id="KW-0547">Nucleotide-binding</keyword>
<evidence type="ECO:0000259" key="10">
    <source>
        <dbReference type="Pfam" id="PF00501"/>
    </source>
</evidence>
<dbReference type="OrthoDB" id="9778383at2"/>
<evidence type="ECO:0000256" key="4">
    <source>
        <dbReference type="ARBA" id="ARBA00022598"/>
    </source>
</evidence>
<dbReference type="Pfam" id="PF13193">
    <property type="entry name" value="AMP-binding_C"/>
    <property type="match status" value="1"/>
</dbReference>
<dbReference type="PROSITE" id="PS00455">
    <property type="entry name" value="AMP_BINDING"/>
    <property type="match status" value="1"/>
</dbReference>
<dbReference type="GO" id="GO:0016874">
    <property type="term" value="F:ligase activity"/>
    <property type="evidence" value="ECO:0007669"/>
    <property type="project" value="UniProtKB-KW"/>
</dbReference>
<keyword evidence="6" id="KW-0067">ATP-binding</keyword>
<evidence type="ECO:0000313" key="12">
    <source>
        <dbReference type="EMBL" id="SEN41410.1"/>
    </source>
</evidence>
<dbReference type="Pfam" id="PF00501">
    <property type="entry name" value="AMP-binding"/>
    <property type="match status" value="1"/>
</dbReference>
<dbReference type="NCBIfam" id="TIGR01733">
    <property type="entry name" value="AA-adenyl-dom"/>
    <property type="match status" value="1"/>
</dbReference>
<dbReference type="InterPro" id="IPR000873">
    <property type="entry name" value="AMP-dep_synth/lig_dom"/>
</dbReference>
<dbReference type="NCBIfam" id="NF003417">
    <property type="entry name" value="PRK04813.1"/>
    <property type="match status" value="1"/>
</dbReference>
<dbReference type="PANTHER" id="PTHR44845">
    <property type="entry name" value="CARRIER DOMAIN-CONTAINING PROTEIN"/>
    <property type="match status" value="1"/>
</dbReference>
<keyword evidence="9" id="KW-0175">Coiled coil</keyword>
<evidence type="ECO:0000256" key="3">
    <source>
        <dbReference type="ARBA" id="ARBA00022553"/>
    </source>
</evidence>
<keyword evidence="4 12" id="KW-0436">Ligase</keyword>
<comment type="similarity">
    <text evidence="8">Belongs to the ATP-dependent AMP-binding enzyme family. DltA subfamily.</text>
</comment>
<protein>
    <submittedName>
        <fullName evidence="12">D-alanine--poly(Phosphoribitol) ligase subunit 1</fullName>
    </submittedName>
</protein>
<sequence length="534" mass="60248">MINIIDGVKKYAKTDRIAVICKDTKLSYAELDSYSDIIANYIINKYDNKTAVAIYGNKERLILPCMIASLKSGRAYVPMDVSFPEQRVRDVLSSVKPDIMFDFSDKDFFYDEEGNLKEEFSYIEIIDRKKLEELIGRNIDGELAKEVPEEKWVKGDEDSYILFTSGSTGKPKGVEISTYNLDSFIQWMSPILGFNGDEKVVMDQPAYSFDLSVSQLYPGIANGATLYSLPKSVVADFRSLFTEMKKSNMEVWVSTPSFVGMCLADREFSEALLPNLRKMLFIGEVLPVEVARKLREKFPKAEIVNGYGPTEATVGISHVVIRDEHIESGNSLPVGIPMPNATIKIIDDDGNELPQGEKGEIVIIGPSVSKGYYKNEEKTKESFFIDETANVDKAVEGLSDELNKLRFRAYKTGDLGSILPDGNIKYSGRKDFQIKLNGYRIEIEDIENNLRKLDNIRNAVVLPVIKDEKIAYLKGFVELEKSNNLSNLKNQIAIKKKLSKLIPEYMVPRNITVVESFPMNTNGKIDRKKLAEEL</sequence>
<evidence type="ECO:0000313" key="13">
    <source>
        <dbReference type="Proteomes" id="UP000199512"/>
    </source>
</evidence>
<dbReference type="Proteomes" id="UP000199512">
    <property type="component" value="Unassembled WGS sequence"/>
</dbReference>
<evidence type="ECO:0000256" key="8">
    <source>
        <dbReference type="ARBA" id="ARBA00061336"/>
    </source>
</evidence>
<evidence type="ECO:0000256" key="7">
    <source>
        <dbReference type="ARBA" id="ARBA00054605"/>
    </source>
</evidence>
<dbReference type="PANTHER" id="PTHR44845:SF6">
    <property type="entry name" value="BETA-ALANINE-ACTIVATING ENZYME"/>
    <property type="match status" value="1"/>
</dbReference>
<gene>
    <name evidence="12" type="ORF">SAMN05216454_103146</name>
</gene>
<accession>A0A1H8GCB2</accession>
<keyword evidence="2" id="KW-0963">Cytoplasm</keyword>
<dbReference type="InterPro" id="IPR010071">
    <property type="entry name" value="AA_adenyl_dom"/>
</dbReference>
<name>A0A1H8GCB2_9FIRM</name>
<feature type="domain" description="AMP-dependent synthetase/ligase" evidence="10">
    <location>
        <begin position="13"/>
        <end position="373"/>
    </location>
</feature>
<evidence type="ECO:0000256" key="2">
    <source>
        <dbReference type="ARBA" id="ARBA00022490"/>
    </source>
</evidence>
<dbReference type="Gene3D" id="3.30.300.30">
    <property type="match status" value="1"/>
</dbReference>
<dbReference type="CDD" id="cd05945">
    <property type="entry name" value="DltA"/>
    <property type="match status" value="1"/>
</dbReference>
<organism evidence="12 13">
    <name type="scientific">Peptostreptococcus russellii</name>
    <dbReference type="NCBI Taxonomy" id="215200"/>
    <lineage>
        <taxon>Bacteria</taxon>
        <taxon>Bacillati</taxon>
        <taxon>Bacillota</taxon>
        <taxon>Clostridia</taxon>
        <taxon>Peptostreptococcales</taxon>
        <taxon>Peptostreptococcaceae</taxon>
        <taxon>Peptostreptococcus</taxon>
    </lineage>
</organism>
<feature type="domain" description="AMP-binding enzyme C-terminal" evidence="11">
    <location>
        <begin position="446"/>
        <end position="524"/>
    </location>
</feature>
<dbReference type="InterPro" id="IPR044507">
    <property type="entry name" value="DltA-like"/>
</dbReference>
<dbReference type="InterPro" id="IPR020845">
    <property type="entry name" value="AMP-binding_CS"/>
</dbReference>
<feature type="coiled-coil region" evidence="9">
    <location>
        <begin position="429"/>
        <end position="456"/>
    </location>
</feature>
<dbReference type="AlphaFoldDB" id="A0A1H8GCB2"/>
<comment type="function">
    <text evidence="7">Catalyzes the first step in the D-alanylation of lipoteichoic acid (LTA), the activation of D-alanine and its transfer onto the D-alanyl carrier protein (Dcp) DltC. In an ATP-dependent two-step reaction, forms a high energy D-alanyl-AMP intermediate, followed by transfer of the D-alanyl residue as a thiol ester to the phosphopantheinyl prosthetic group of the Dcp. D-alanylation of LTA plays an important role in modulating the properties of the cell wall in Gram-positive bacteria, influencing the net charge of the cell wall.</text>
</comment>
<evidence type="ECO:0000259" key="11">
    <source>
        <dbReference type="Pfam" id="PF13193"/>
    </source>
</evidence>
<evidence type="ECO:0000256" key="5">
    <source>
        <dbReference type="ARBA" id="ARBA00022741"/>
    </source>
</evidence>
<evidence type="ECO:0000256" key="9">
    <source>
        <dbReference type="SAM" id="Coils"/>
    </source>
</evidence>
<keyword evidence="13" id="KW-1185">Reference proteome</keyword>
<dbReference type="STRING" id="215200.SAMN05216454_103146"/>
<evidence type="ECO:0000256" key="6">
    <source>
        <dbReference type="ARBA" id="ARBA00022840"/>
    </source>
</evidence>
<dbReference type="InterPro" id="IPR045851">
    <property type="entry name" value="AMP-bd_C_sf"/>
</dbReference>
<evidence type="ECO:0000256" key="1">
    <source>
        <dbReference type="ARBA" id="ARBA00022450"/>
    </source>
</evidence>
<dbReference type="InterPro" id="IPR042099">
    <property type="entry name" value="ANL_N_sf"/>
</dbReference>
<dbReference type="RefSeq" id="WP_091974615.1">
    <property type="nucleotide sequence ID" value="NZ_FODF01000003.1"/>
</dbReference>
<dbReference type="Gene3D" id="3.40.50.12780">
    <property type="entry name" value="N-terminal domain of ligase-like"/>
    <property type="match status" value="1"/>
</dbReference>
<dbReference type="SUPFAM" id="SSF56801">
    <property type="entry name" value="Acetyl-CoA synthetase-like"/>
    <property type="match status" value="1"/>
</dbReference>
<reference evidence="12 13" key="1">
    <citation type="submission" date="2016-10" db="EMBL/GenBank/DDBJ databases">
        <authorList>
            <person name="de Groot N.N."/>
        </authorList>
    </citation>
    <scope>NUCLEOTIDE SEQUENCE [LARGE SCALE GENOMIC DNA]</scope>
    <source>
        <strain evidence="12 13">Calf135</strain>
    </source>
</reference>
<dbReference type="GO" id="GO:0005524">
    <property type="term" value="F:ATP binding"/>
    <property type="evidence" value="ECO:0007669"/>
    <property type="project" value="UniProtKB-KW"/>
</dbReference>
<keyword evidence="1" id="KW-0596">Phosphopantetheine</keyword>
<proteinExistence type="inferred from homology"/>
<dbReference type="EMBL" id="FODF01000003">
    <property type="protein sequence ID" value="SEN41410.1"/>
    <property type="molecule type" value="Genomic_DNA"/>
</dbReference>